<dbReference type="SUPFAM" id="SSF82153">
    <property type="entry name" value="FAS1 domain"/>
    <property type="match status" value="1"/>
</dbReference>
<evidence type="ECO:0000313" key="3">
    <source>
        <dbReference type="EMBL" id="KAK4216232.1"/>
    </source>
</evidence>
<accession>A0AAN7BAM6</accession>
<gene>
    <name evidence="3" type="ORF">QBC37DRAFT_279874</name>
</gene>
<evidence type="ECO:0000256" key="1">
    <source>
        <dbReference type="SAM" id="SignalP"/>
    </source>
</evidence>
<dbReference type="SMART" id="SM00554">
    <property type="entry name" value="FAS1"/>
    <property type="match status" value="1"/>
</dbReference>
<sequence length="344" mass="36730">MELLITAISLLCLSLRPVAASVPGLFEALNLYGASDFAAALQASPGLLDAAISGQFGTVFAPIDSSFSDSSQYPSRVPLNPKEEQIGWYHDTIAPLSWGNYTDPPDPLVVGTIDSKANLGGRNQSIVVNVTRTASSNTSSLRAHRAGLPLLLDRYGQPQLQWTSYAEISTGLGDVVHVVNPNLEFAKCGSTNGVLHIVDKYFTVPQLLSDTAAQIPELSIFTELLNTSCSCLKVTLDNRASITAFIPTNEAFAAAGITSSTKGAEELVQGLVIPNFLGYTPNLAAQPGPATTMNGSTLKIHKTDNVGPNKEYRQDFYVNDAKVVKPNIILYNGVAHIIDRLPSI</sequence>
<dbReference type="InterPro" id="IPR000782">
    <property type="entry name" value="FAS1_domain"/>
</dbReference>
<proteinExistence type="predicted"/>
<dbReference type="GO" id="GO:0016236">
    <property type="term" value="P:macroautophagy"/>
    <property type="evidence" value="ECO:0007669"/>
    <property type="project" value="TreeGrafter"/>
</dbReference>
<dbReference type="GO" id="GO:0000329">
    <property type="term" value="C:fungal-type vacuole membrane"/>
    <property type="evidence" value="ECO:0007669"/>
    <property type="project" value="TreeGrafter"/>
</dbReference>
<dbReference type="InterPro" id="IPR036378">
    <property type="entry name" value="FAS1_dom_sf"/>
</dbReference>
<dbReference type="Gene3D" id="2.30.180.10">
    <property type="entry name" value="FAS1 domain"/>
    <property type="match status" value="1"/>
</dbReference>
<keyword evidence="4" id="KW-1185">Reference proteome</keyword>
<organism evidence="3 4">
    <name type="scientific">Rhypophila decipiens</name>
    <dbReference type="NCBI Taxonomy" id="261697"/>
    <lineage>
        <taxon>Eukaryota</taxon>
        <taxon>Fungi</taxon>
        <taxon>Dikarya</taxon>
        <taxon>Ascomycota</taxon>
        <taxon>Pezizomycotina</taxon>
        <taxon>Sordariomycetes</taxon>
        <taxon>Sordariomycetidae</taxon>
        <taxon>Sordariales</taxon>
        <taxon>Naviculisporaceae</taxon>
        <taxon>Rhypophila</taxon>
    </lineage>
</organism>
<name>A0AAN7BAM6_9PEZI</name>
<dbReference type="AlphaFoldDB" id="A0AAN7BAM6"/>
<dbReference type="Pfam" id="PF02469">
    <property type="entry name" value="Fasciclin"/>
    <property type="match status" value="1"/>
</dbReference>
<feature type="domain" description="FAS1" evidence="2">
    <location>
        <begin position="205"/>
        <end position="342"/>
    </location>
</feature>
<feature type="chain" id="PRO_5042941349" evidence="1">
    <location>
        <begin position="21"/>
        <end position="344"/>
    </location>
</feature>
<dbReference type="EMBL" id="MU858070">
    <property type="protein sequence ID" value="KAK4216232.1"/>
    <property type="molecule type" value="Genomic_DNA"/>
</dbReference>
<dbReference type="PANTHER" id="PTHR10900">
    <property type="entry name" value="PERIOSTIN-RELATED"/>
    <property type="match status" value="1"/>
</dbReference>
<dbReference type="PANTHER" id="PTHR10900:SF122">
    <property type="entry name" value="FAS1 DOMAIN-CONTAINING PROTEIN"/>
    <property type="match status" value="1"/>
</dbReference>
<evidence type="ECO:0000259" key="2">
    <source>
        <dbReference type="PROSITE" id="PS50213"/>
    </source>
</evidence>
<evidence type="ECO:0000313" key="4">
    <source>
        <dbReference type="Proteomes" id="UP001301769"/>
    </source>
</evidence>
<dbReference type="InterPro" id="IPR050904">
    <property type="entry name" value="Adhesion/Biosynth-related"/>
</dbReference>
<dbReference type="PROSITE" id="PS50213">
    <property type="entry name" value="FAS1"/>
    <property type="match status" value="1"/>
</dbReference>
<feature type="signal peptide" evidence="1">
    <location>
        <begin position="1"/>
        <end position="20"/>
    </location>
</feature>
<reference evidence="3" key="2">
    <citation type="submission" date="2023-05" db="EMBL/GenBank/DDBJ databases">
        <authorList>
            <consortium name="Lawrence Berkeley National Laboratory"/>
            <person name="Steindorff A."/>
            <person name="Hensen N."/>
            <person name="Bonometti L."/>
            <person name="Westerberg I."/>
            <person name="Brannstrom I.O."/>
            <person name="Guillou S."/>
            <person name="Cros-Aarteil S."/>
            <person name="Calhoun S."/>
            <person name="Haridas S."/>
            <person name="Kuo A."/>
            <person name="Mondo S."/>
            <person name="Pangilinan J."/>
            <person name="Riley R."/>
            <person name="Labutti K."/>
            <person name="Andreopoulos B."/>
            <person name="Lipzen A."/>
            <person name="Chen C."/>
            <person name="Yanf M."/>
            <person name="Daum C."/>
            <person name="Ng V."/>
            <person name="Clum A."/>
            <person name="Ohm R."/>
            <person name="Martin F."/>
            <person name="Silar P."/>
            <person name="Natvig D."/>
            <person name="Lalanne C."/>
            <person name="Gautier V."/>
            <person name="Ament-Velasquez S.L."/>
            <person name="Kruys A."/>
            <person name="Hutchinson M.I."/>
            <person name="Powell A.J."/>
            <person name="Barry K."/>
            <person name="Miller A.N."/>
            <person name="Grigoriev I.V."/>
            <person name="Debuchy R."/>
            <person name="Gladieux P."/>
            <person name="Thoren M.H."/>
            <person name="Johannesson H."/>
        </authorList>
    </citation>
    <scope>NUCLEOTIDE SEQUENCE</scope>
    <source>
        <strain evidence="3">PSN293</strain>
    </source>
</reference>
<reference evidence="3" key="1">
    <citation type="journal article" date="2023" name="Mol. Phylogenet. Evol.">
        <title>Genome-scale phylogeny and comparative genomics of the fungal order Sordariales.</title>
        <authorList>
            <person name="Hensen N."/>
            <person name="Bonometti L."/>
            <person name="Westerberg I."/>
            <person name="Brannstrom I.O."/>
            <person name="Guillou S."/>
            <person name="Cros-Aarteil S."/>
            <person name="Calhoun S."/>
            <person name="Haridas S."/>
            <person name="Kuo A."/>
            <person name="Mondo S."/>
            <person name="Pangilinan J."/>
            <person name="Riley R."/>
            <person name="LaButti K."/>
            <person name="Andreopoulos B."/>
            <person name="Lipzen A."/>
            <person name="Chen C."/>
            <person name="Yan M."/>
            <person name="Daum C."/>
            <person name="Ng V."/>
            <person name="Clum A."/>
            <person name="Steindorff A."/>
            <person name="Ohm R.A."/>
            <person name="Martin F."/>
            <person name="Silar P."/>
            <person name="Natvig D.O."/>
            <person name="Lalanne C."/>
            <person name="Gautier V."/>
            <person name="Ament-Velasquez S.L."/>
            <person name="Kruys A."/>
            <person name="Hutchinson M.I."/>
            <person name="Powell A.J."/>
            <person name="Barry K."/>
            <person name="Miller A.N."/>
            <person name="Grigoriev I.V."/>
            <person name="Debuchy R."/>
            <person name="Gladieux P."/>
            <person name="Hiltunen Thoren M."/>
            <person name="Johannesson H."/>
        </authorList>
    </citation>
    <scope>NUCLEOTIDE SEQUENCE</scope>
    <source>
        <strain evidence="3">PSN293</strain>
    </source>
</reference>
<protein>
    <submittedName>
        <fullName evidence="3">FAS1 domain-containing protein</fullName>
    </submittedName>
</protein>
<dbReference type="Proteomes" id="UP001301769">
    <property type="component" value="Unassembled WGS sequence"/>
</dbReference>
<keyword evidence="1" id="KW-0732">Signal</keyword>
<comment type="caution">
    <text evidence="3">The sequence shown here is derived from an EMBL/GenBank/DDBJ whole genome shotgun (WGS) entry which is preliminary data.</text>
</comment>